<proteinExistence type="predicted"/>
<comment type="caution">
    <text evidence="1">The sequence shown here is derived from an EMBL/GenBank/DDBJ whole genome shotgun (WGS) entry which is preliminary data.</text>
</comment>
<sequence length="68" mass="7469">MPASSAPRPSRLSQLGFREGRGSTLFIPRMLLLFRGVRNAKTAKDYVCFLRGFAADSSRITKAPLLLG</sequence>
<gene>
    <name evidence="1" type="ORF">BCL32_0432</name>
</gene>
<reference evidence="1 2" key="1">
    <citation type="submission" date="2019-06" db="EMBL/GenBank/DDBJ databases">
        <title>Pac Bio to generate improved reference genome sequences for organisms with transposon mutant libraries (support for FEBA project).</title>
        <authorList>
            <person name="Blow M."/>
        </authorList>
    </citation>
    <scope>NUCLEOTIDE SEQUENCE [LARGE SCALE GENOMIC DNA]</scope>
    <source>
        <strain evidence="1 2">USDA 1844</strain>
    </source>
</reference>
<dbReference type="AlphaFoldDB" id="A0A559TKB0"/>
<organism evidence="1 2">
    <name type="scientific">Rhizobium mongolense USDA 1844</name>
    <dbReference type="NCBI Taxonomy" id="1079460"/>
    <lineage>
        <taxon>Bacteria</taxon>
        <taxon>Pseudomonadati</taxon>
        <taxon>Pseudomonadota</taxon>
        <taxon>Alphaproteobacteria</taxon>
        <taxon>Hyphomicrobiales</taxon>
        <taxon>Rhizobiaceae</taxon>
        <taxon>Rhizobium/Agrobacterium group</taxon>
        <taxon>Rhizobium</taxon>
    </lineage>
</organism>
<evidence type="ECO:0000313" key="1">
    <source>
        <dbReference type="EMBL" id="TVZ75051.1"/>
    </source>
</evidence>
<name>A0A559TKB0_9HYPH</name>
<protein>
    <submittedName>
        <fullName evidence="1">Uncharacterized protein</fullName>
    </submittedName>
</protein>
<evidence type="ECO:0000313" key="2">
    <source>
        <dbReference type="Proteomes" id="UP000319824"/>
    </source>
</evidence>
<dbReference type="Proteomes" id="UP000319824">
    <property type="component" value="Unassembled WGS sequence"/>
</dbReference>
<dbReference type="EMBL" id="VISO01000001">
    <property type="protein sequence ID" value="TVZ75051.1"/>
    <property type="molecule type" value="Genomic_DNA"/>
</dbReference>
<accession>A0A559TKB0</accession>